<gene>
    <name evidence="1" type="ORF">QFC24_001083</name>
</gene>
<proteinExistence type="predicted"/>
<dbReference type="Proteomes" id="UP001234202">
    <property type="component" value="Unassembled WGS sequence"/>
</dbReference>
<keyword evidence="2" id="KW-1185">Reference proteome</keyword>
<accession>A0ACC2XUH4</accession>
<reference evidence="1" key="1">
    <citation type="submission" date="2023-04" db="EMBL/GenBank/DDBJ databases">
        <title>Draft Genome sequencing of Naganishia species isolated from polar environments using Oxford Nanopore Technology.</title>
        <authorList>
            <person name="Leo P."/>
            <person name="Venkateswaran K."/>
        </authorList>
    </citation>
    <scope>NUCLEOTIDE SEQUENCE</scope>
    <source>
        <strain evidence="1">DBVPG 5303</strain>
    </source>
</reference>
<organism evidence="1 2">
    <name type="scientific">Naganishia onofrii</name>
    <dbReference type="NCBI Taxonomy" id="1851511"/>
    <lineage>
        <taxon>Eukaryota</taxon>
        <taxon>Fungi</taxon>
        <taxon>Dikarya</taxon>
        <taxon>Basidiomycota</taxon>
        <taxon>Agaricomycotina</taxon>
        <taxon>Tremellomycetes</taxon>
        <taxon>Filobasidiales</taxon>
        <taxon>Filobasidiaceae</taxon>
        <taxon>Naganishia</taxon>
    </lineage>
</organism>
<evidence type="ECO:0000313" key="1">
    <source>
        <dbReference type="EMBL" id="KAJ9127673.1"/>
    </source>
</evidence>
<dbReference type="EMBL" id="JASBWV010000002">
    <property type="protein sequence ID" value="KAJ9127673.1"/>
    <property type="molecule type" value="Genomic_DNA"/>
</dbReference>
<sequence>MLKGWVQSHGLFFHGYILEDTAPEFCAGIGGANMGNPDLARSHGRGASVLGARNHSGGLSDLGSSPIPPIRHHEQSLNDSRRAQLSRSATTDGFQTDETLLLEDLFGTKKKKHTTAAQRTGDSMTRTTSLPASIPLPYNRGRRELGKQAPVITVSRASMFARRDDKTVLASGGNGNPRDVLNAYSARREASRKLPALSEPNPTEDLDFSPVPGPSFSSDRRNPSFTSEPARALASSPTPVFDNEFDDLGSPPMLVDDIDIPVSIGIAQAPLFLPDDGPNPASTRPPSRSVDSRPLNGASIRPAPITVPIAEAESAAPTHTEEEFTFKPTDAIIYEPGTYDIILVIDGREVKNKRDEDTLRKELSDKGIKIEVKALNLGDMLWIARSRLPTLRGEDRECVLDYVVERKRLDDLCISIRDGRYDEQKVRDF</sequence>
<comment type="caution">
    <text evidence="1">The sequence shown here is derived from an EMBL/GenBank/DDBJ whole genome shotgun (WGS) entry which is preliminary data.</text>
</comment>
<name>A0ACC2XUH4_9TREE</name>
<evidence type="ECO:0000313" key="2">
    <source>
        <dbReference type="Proteomes" id="UP001234202"/>
    </source>
</evidence>
<protein>
    <submittedName>
        <fullName evidence="1">Uncharacterized protein</fullName>
    </submittedName>
</protein>